<feature type="region of interest" description="Disordered" evidence="1">
    <location>
        <begin position="63"/>
        <end position="167"/>
    </location>
</feature>
<evidence type="ECO:0000256" key="1">
    <source>
        <dbReference type="SAM" id="MobiDB-lite"/>
    </source>
</evidence>
<organism evidence="2 3">
    <name type="scientific">Rhipicephalus microplus</name>
    <name type="common">Cattle tick</name>
    <name type="synonym">Boophilus microplus</name>
    <dbReference type="NCBI Taxonomy" id="6941"/>
    <lineage>
        <taxon>Eukaryota</taxon>
        <taxon>Metazoa</taxon>
        <taxon>Ecdysozoa</taxon>
        <taxon>Arthropoda</taxon>
        <taxon>Chelicerata</taxon>
        <taxon>Arachnida</taxon>
        <taxon>Acari</taxon>
        <taxon>Parasitiformes</taxon>
        <taxon>Ixodida</taxon>
        <taxon>Ixodoidea</taxon>
        <taxon>Ixodidae</taxon>
        <taxon>Rhipicephalinae</taxon>
        <taxon>Rhipicephalus</taxon>
        <taxon>Boophilus</taxon>
    </lineage>
</organism>
<gene>
    <name evidence="2" type="ORF">HPB51_026669</name>
</gene>
<accession>A0A9J6D2A3</accession>
<dbReference type="EMBL" id="JABSTU010001181">
    <property type="protein sequence ID" value="KAH7986436.1"/>
    <property type="molecule type" value="Genomic_DNA"/>
</dbReference>
<name>A0A9J6D2A3_RHIMP</name>
<dbReference type="Proteomes" id="UP000821866">
    <property type="component" value="Unassembled WGS sequence"/>
</dbReference>
<sequence length="167" mass="18031">MAPKIAAPSPSNRRNLDLLLEGRIVLCSDVLQFPPDKCPGYQIEKHDQQQLVIQLIPSHVSRDGPLKREQVPAQECDNETVTSHAGYQTDEEEKLENLFPTAEKASSAFHRSNEIGNSSSKTADDRDASEPAVPASFFGGGHTRFSAHSGGSAEGSDTPRSSMGRGT</sequence>
<protein>
    <submittedName>
        <fullName evidence="2">Uncharacterized protein</fullName>
    </submittedName>
</protein>
<reference evidence="2" key="2">
    <citation type="submission" date="2021-09" db="EMBL/GenBank/DDBJ databases">
        <authorList>
            <person name="Jia N."/>
            <person name="Wang J."/>
            <person name="Shi W."/>
            <person name="Du L."/>
            <person name="Sun Y."/>
            <person name="Zhan W."/>
            <person name="Jiang J."/>
            <person name="Wang Q."/>
            <person name="Zhang B."/>
            <person name="Ji P."/>
            <person name="Sakyi L.B."/>
            <person name="Cui X."/>
            <person name="Yuan T."/>
            <person name="Jiang B."/>
            <person name="Yang W."/>
            <person name="Lam T.T.-Y."/>
            <person name="Chang Q."/>
            <person name="Ding S."/>
            <person name="Wang X."/>
            <person name="Zhu J."/>
            <person name="Ruan X."/>
            <person name="Zhao L."/>
            <person name="Wei J."/>
            <person name="Que T."/>
            <person name="Du C."/>
            <person name="Cheng J."/>
            <person name="Dai P."/>
            <person name="Han X."/>
            <person name="Huang E."/>
            <person name="Gao Y."/>
            <person name="Liu J."/>
            <person name="Shao H."/>
            <person name="Ye R."/>
            <person name="Li L."/>
            <person name="Wei W."/>
            <person name="Wang X."/>
            <person name="Wang C."/>
            <person name="Huo Q."/>
            <person name="Li W."/>
            <person name="Guo W."/>
            <person name="Chen H."/>
            <person name="Chen S."/>
            <person name="Zhou L."/>
            <person name="Zhou L."/>
            <person name="Ni X."/>
            <person name="Tian J."/>
            <person name="Zhou Y."/>
            <person name="Sheng Y."/>
            <person name="Liu T."/>
            <person name="Pan Y."/>
            <person name="Xia L."/>
            <person name="Li J."/>
            <person name="Zhao F."/>
            <person name="Cao W."/>
        </authorList>
    </citation>
    <scope>NUCLEOTIDE SEQUENCE</scope>
    <source>
        <strain evidence="2">Rmic-2018</strain>
        <tissue evidence="2">Larvae</tissue>
    </source>
</reference>
<reference evidence="2" key="1">
    <citation type="journal article" date="2020" name="Cell">
        <title>Large-Scale Comparative Analyses of Tick Genomes Elucidate Their Genetic Diversity and Vector Capacities.</title>
        <authorList>
            <consortium name="Tick Genome and Microbiome Consortium (TIGMIC)"/>
            <person name="Jia N."/>
            <person name="Wang J."/>
            <person name="Shi W."/>
            <person name="Du L."/>
            <person name="Sun Y."/>
            <person name="Zhan W."/>
            <person name="Jiang J.F."/>
            <person name="Wang Q."/>
            <person name="Zhang B."/>
            <person name="Ji P."/>
            <person name="Bell-Sakyi L."/>
            <person name="Cui X.M."/>
            <person name="Yuan T.T."/>
            <person name="Jiang B.G."/>
            <person name="Yang W.F."/>
            <person name="Lam T.T."/>
            <person name="Chang Q.C."/>
            <person name="Ding S.J."/>
            <person name="Wang X.J."/>
            <person name="Zhu J.G."/>
            <person name="Ruan X.D."/>
            <person name="Zhao L."/>
            <person name="Wei J.T."/>
            <person name="Ye R.Z."/>
            <person name="Que T.C."/>
            <person name="Du C.H."/>
            <person name="Zhou Y.H."/>
            <person name="Cheng J.X."/>
            <person name="Dai P.F."/>
            <person name="Guo W.B."/>
            <person name="Han X.H."/>
            <person name="Huang E.J."/>
            <person name="Li L.F."/>
            <person name="Wei W."/>
            <person name="Gao Y.C."/>
            <person name="Liu J.Z."/>
            <person name="Shao H.Z."/>
            <person name="Wang X."/>
            <person name="Wang C.C."/>
            <person name="Yang T.C."/>
            <person name="Huo Q.B."/>
            <person name="Li W."/>
            <person name="Chen H.Y."/>
            <person name="Chen S.E."/>
            <person name="Zhou L.G."/>
            <person name="Ni X.B."/>
            <person name="Tian J.H."/>
            <person name="Sheng Y."/>
            <person name="Liu T."/>
            <person name="Pan Y.S."/>
            <person name="Xia L.Y."/>
            <person name="Li J."/>
            <person name="Zhao F."/>
            <person name="Cao W.C."/>
        </authorList>
    </citation>
    <scope>NUCLEOTIDE SEQUENCE</scope>
    <source>
        <strain evidence="2">Rmic-2018</strain>
    </source>
</reference>
<evidence type="ECO:0000313" key="2">
    <source>
        <dbReference type="EMBL" id="KAH7986436.1"/>
    </source>
</evidence>
<keyword evidence="3" id="KW-1185">Reference proteome</keyword>
<evidence type="ECO:0000313" key="3">
    <source>
        <dbReference type="Proteomes" id="UP000821866"/>
    </source>
</evidence>
<dbReference type="AlphaFoldDB" id="A0A9J6D2A3"/>
<comment type="caution">
    <text evidence="2">The sequence shown here is derived from an EMBL/GenBank/DDBJ whole genome shotgun (WGS) entry which is preliminary data.</text>
</comment>
<proteinExistence type="predicted"/>